<proteinExistence type="predicted"/>
<dbReference type="Proteomes" id="UP000239590">
    <property type="component" value="Unassembled WGS sequence"/>
</dbReference>
<organism evidence="2 3">
    <name type="scientific">Siphonobacter curvatus</name>
    <dbReference type="NCBI Taxonomy" id="2094562"/>
    <lineage>
        <taxon>Bacteria</taxon>
        <taxon>Pseudomonadati</taxon>
        <taxon>Bacteroidota</taxon>
        <taxon>Cytophagia</taxon>
        <taxon>Cytophagales</taxon>
        <taxon>Cytophagaceae</taxon>
        <taxon>Siphonobacter</taxon>
    </lineage>
</organism>
<dbReference type="RefSeq" id="WP_104710438.1">
    <property type="nucleotide sequence ID" value="NZ_PTRA01000001.1"/>
</dbReference>
<feature type="transmembrane region" description="Helical" evidence="1">
    <location>
        <begin position="30"/>
        <end position="50"/>
    </location>
</feature>
<keyword evidence="1" id="KW-0812">Transmembrane</keyword>
<keyword evidence="1" id="KW-0472">Membrane</keyword>
<name>A0A2S7IN58_9BACT</name>
<gene>
    <name evidence="2" type="ORF">C5O19_05740</name>
</gene>
<dbReference type="EMBL" id="PTRA01000001">
    <property type="protein sequence ID" value="PQA59157.1"/>
    <property type="molecule type" value="Genomic_DNA"/>
</dbReference>
<reference evidence="3" key="1">
    <citation type="submission" date="2018-02" db="EMBL/GenBank/DDBJ databases">
        <title>Genome sequencing of Solimonas sp. HR-BB.</title>
        <authorList>
            <person name="Lee Y."/>
            <person name="Jeon C.O."/>
        </authorList>
    </citation>
    <scope>NUCLEOTIDE SEQUENCE [LARGE SCALE GENOMIC DNA]</scope>
    <source>
        <strain evidence="3">HR-U</strain>
    </source>
</reference>
<dbReference type="OrthoDB" id="966045at2"/>
<keyword evidence="1" id="KW-1133">Transmembrane helix</keyword>
<evidence type="ECO:0000256" key="1">
    <source>
        <dbReference type="SAM" id="Phobius"/>
    </source>
</evidence>
<feature type="transmembrane region" description="Helical" evidence="1">
    <location>
        <begin position="62"/>
        <end position="82"/>
    </location>
</feature>
<sequence>MSNSSEQDQISLLERVQAPTPKVFRIIRNAGVILAVISTSLLSIQAQGVNVPEIVLFMADKAYALAGAIAALVAQFTVDYKAKAEREIFNK</sequence>
<comment type="caution">
    <text evidence="2">The sequence shown here is derived from an EMBL/GenBank/DDBJ whole genome shotgun (WGS) entry which is preliminary data.</text>
</comment>
<evidence type="ECO:0000313" key="3">
    <source>
        <dbReference type="Proteomes" id="UP000239590"/>
    </source>
</evidence>
<evidence type="ECO:0000313" key="2">
    <source>
        <dbReference type="EMBL" id="PQA59157.1"/>
    </source>
</evidence>
<protein>
    <submittedName>
        <fullName evidence="2">Uncharacterized protein</fullName>
    </submittedName>
</protein>
<accession>A0A2S7IN58</accession>
<keyword evidence="3" id="KW-1185">Reference proteome</keyword>
<dbReference type="AlphaFoldDB" id="A0A2S7IN58"/>